<dbReference type="GO" id="GO:0034702">
    <property type="term" value="C:monoatomic ion channel complex"/>
    <property type="evidence" value="ECO:0007669"/>
    <property type="project" value="UniProtKB-KW"/>
</dbReference>
<gene>
    <name evidence="16" type="ORF">GSOID_T00024079001</name>
</gene>
<keyword evidence="6 12" id="KW-0630">Potassium</keyword>
<reference evidence="16" key="1">
    <citation type="journal article" date="2010" name="Science">
        <title>Plasticity of animal genome architecture unmasked by rapid evolution of a pelagic tunicate.</title>
        <authorList>
            <person name="Denoeud F."/>
            <person name="Henriet S."/>
            <person name="Mungpakdee S."/>
            <person name="Aury J.M."/>
            <person name="Da Silva C."/>
            <person name="Brinkmann H."/>
            <person name="Mikhaleva J."/>
            <person name="Olsen L.C."/>
            <person name="Jubin C."/>
            <person name="Canestro C."/>
            <person name="Bouquet J.M."/>
            <person name="Danks G."/>
            <person name="Poulain J."/>
            <person name="Campsteijn C."/>
            <person name="Adamski M."/>
            <person name="Cross I."/>
            <person name="Yadetie F."/>
            <person name="Muffato M."/>
            <person name="Louis A."/>
            <person name="Butcher S."/>
            <person name="Tsagkogeorga G."/>
            <person name="Konrad A."/>
            <person name="Singh S."/>
            <person name="Jensen M.F."/>
            <person name="Cong E.H."/>
            <person name="Eikeseth-Otteraa H."/>
            <person name="Noel B."/>
            <person name="Anthouard V."/>
            <person name="Porcel B.M."/>
            <person name="Kachouri-Lafond R."/>
            <person name="Nishino A."/>
            <person name="Ugolini M."/>
            <person name="Chourrout P."/>
            <person name="Nishida H."/>
            <person name="Aasland R."/>
            <person name="Huzurbazar S."/>
            <person name="Westhof E."/>
            <person name="Delsuc F."/>
            <person name="Lehrach H."/>
            <person name="Reinhardt R."/>
            <person name="Weissenbach J."/>
            <person name="Roy S.W."/>
            <person name="Artiguenave F."/>
            <person name="Postlethwait J.H."/>
            <person name="Manak J.R."/>
            <person name="Thompson E.M."/>
            <person name="Jaillon O."/>
            <person name="Du Pasquier L."/>
            <person name="Boudinot P."/>
            <person name="Liberles D.A."/>
            <person name="Volff J.N."/>
            <person name="Philippe H."/>
            <person name="Lenhard B."/>
            <person name="Roest Crollius H."/>
            <person name="Wincker P."/>
            <person name="Chourrout D."/>
        </authorList>
    </citation>
    <scope>NUCLEOTIDE SEQUENCE [LARGE SCALE GENOMIC DNA]</scope>
</reference>
<feature type="transmembrane region" description="Helical" evidence="14">
    <location>
        <begin position="41"/>
        <end position="66"/>
    </location>
</feature>
<evidence type="ECO:0000256" key="8">
    <source>
        <dbReference type="ARBA" id="ARBA00023065"/>
    </source>
</evidence>
<dbReference type="AlphaFoldDB" id="E4Z2Q2"/>
<evidence type="ECO:0000259" key="15">
    <source>
        <dbReference type="Pfam" id="PF17655"/>
    </source>
</evidence>
<keyword evidence="7 14" id="KW-1133">Transmembrane helix</keyword>
<dbReference type="GO" id="GO:0005886">
    <property type="term" value="C:plasma membrane"/>
    <property type="evidence" value="ECO:0007669"/>
    <property type="project" value="TreeGrafter"/>
</dbReference>
<dbReference type="FunFam" id="2.60.40.1400:FF:000005">
    <property type="entry name" value="G protein-activated inward rectifier potassium channel 2"/>
    <property type="match status" value="1"/>
</dbReference>
<evidence type="ECO:0000313" key="16">
    <source>
        <dbReference type="EMBL" id="CBY41980.1"/>
    </source>
</evidence>
<evidence type="ECO:0000256" key="9">
    <source>
        <dbReference type="ARBA" id="ARBA00023136"/>
    </source>
</evidence>
<keyword evidence="4 12" id="KW-0812">Transmembrane</keyword>
<dbReference type="GO" id="GO:0034765">
    <property type="term" value="P:regulation of monoatomic ion transmembrane transport"/>
    <property type="evidence" value="ECO:0007669"/>
    <property type="project" value="TreeGrafter"/>
</dbReference>
<evidence type="ECO:0000256" key="2">
    <source>
        <dbReference type="ARBA" id="ARBA00022448"/>
    </source>
</evidence>
<dbReference type="Gene3D" id="2.60.40.1400">
    <property type="entry name" value="G protein-activated inward rectifier potassium channel 1"/>
    <property type="match status" value="1"/>
</dbReference>
<evidence type="ECO:0000256" key="5">
    <source>
        <dbReference type="ARBA" id="ARBA00022882"/>
    </source>
</evidence>
<evidence type="ECO:0000256" key="1">
    <source>
        <dbReference type="ARBA" id="ARBA00004141"/>
    </source>
</evidence>
<dbReference type="PANTHER" id="PTHR11767:SF111">
    <property type="entry name" value="INWARD RECTIFIER POTASSIUM CHANNEL 2-LIKE"/>
    <property type="match status" value="1"/>
</dbReference>
<comment type="similarity">
    <text evidence="12">Belongs to the inward rectifier-type potassium channel (TC 1.A.2.1) family.</text>
</comment>
<proteinExistence type="inferred from homology"/>
<keyword evidence="3 12" id="KW-0633">Potassium transport</keyword>
<evidence type="ECO:0000256" key="11">
    <source>
        <dbReference type="ARBA" id="ARBA00034430"/>
    </source>
</evidence>
<evidence type="ECO:0000256" key="7">
    <source>
        <dbReference type="ARBA" id="ARBA00022989"/>
    </source>
</evidence>
<keyword evidence="8 12" id="KW-0406">Ion transport</keyword>
<keyword evidence="2 12" id="KW-0813">Transport</keyword>
<dbReference type="Proteomes" id="UP000011014">
    <property type="component" value="Unassembled WGS sequence"/>
</dbReference>
<dbReference type="InterPro" id="IPR014756">
    <property type="entry name" value="Ig_E-set"/>
</dbReference>
<evidence type="ECO:0000256" key="6">
    <source>
        <dbReference type="ARBA" id="ARBA00022958"/>
    </source>
</evidence>
<feature type="transmembrane region" description="Helical" evidence="14">
    <location>
        <begin position="78"/>
        <end position="97"/>
    </location>
</feature>
<evidence type="ECO:0000256" key="4">
    <source>
        <dbReference type="ARBA" id="ARBA00022692"/>
    </source>
</evidence>
<evidence type="ECO:0000256" key="13">
    <source>
        <dbReference type="SAM" id="MobiDB-lite"/>
    </source>
</evidence>
<evidence type="ECO:0000256" key="14">
    <source>
        <dbReference type="SAM" id="Phobius"/>
    </source>
</evidence>
<feature type="region of interest" description="Disordered" evidence="13">
    <location>
        <begin position="275"/>
        <end position="296"/>
    </location>
</feature>
<feature type="domain" description="Inward rectifier potassium channel C-terminal" evidence="15">
    <location>
        <begin position="107"/>
        <end position="274"/>
    </location>
</feature>
<evidence type="ECO:0000256" key="3">
    <source>
        <dbReference type="ARBA" id="ARBA00022538"/>
    </source>
</evidence>
<dbReference type="GO" id="GO:1990573">
    <property type="term" value="P:potassium ion import across plasma membrane"/>
    <property type="evidence" value="ECO:0007669"/>
    <property type="project" value="TreeGrafter"/>
</dbReference>
<dbReference type="InterPro" id="IPR013518">
    <property type="entry name" value="K_chnl_inward-rec_Kir_cyto"/>
</dbReference>
<dbReference type="SUPFAM" id="SSF81296">
    <property type="entry name" value="E set domains"/>
    <property type="match status" value="1"/>
</dbReference>
<name>E4Z2Q2_OIKDI</name>
<sequence>MAKIFEKLKKKSWIFGWIWVLFDIILDYLQVDAYFSAGDIVWGSIAAALTGLCGLLFVAIAAHFFFNEDKKTILTKNKCLLGTLVDAVLVGCIFIKISKPKNRTDTLIFSEKAVIAQRDGKFGFMFRVGNLRNSLIVQCKIRAKFVRSRHTEEGEFIALDQTDINIGFDTGADKLFLVTPLIVFHEINEKSPFWDLSEADIYNDPFEIIVILEGIVESTGMICQARTSYLNREIQWGYRFMPMLFLDRHHFSADHSMFHSTYEVRMPVYSAKQVLNQSGEKEGDQRKSGNRKTGRMAIGCDSGSCNSGGNNKIKSIDNIAAQEI</sequence>
<protein>
    <recommendedName>
        <fullName evidence="15">Inward rectifier potassium channel C-terminal domain-containing protein</fullName>
    </recommendedName>
</protein>
<accession>E4Z2Q2</accession>
<comment type="catalytic activity">
    <reaction evidence="11">
        <text>K(+)(in) = K(+)(out)</text>
        <dbReference type="Rhea" id="RHEA:29463"/>
        <dbReference type="ChEBI" id="CHEBI:29103"/>
    </reaction>
</comment>
<dbReference type="InterPro" id="IPR041647">
    <property type="entry name" value="IRK_C"/>
</dbReference>
<evidence type="ECO:0000256" key="10">
    <source>
        <dbReference type="ARBA" id="ARBA00023303"/>
    </source>
</evidence>
<keyword evidence="9 14" id="KW-0472">Membrane</keyword>
<dbReference type="Pfam" id="PF17655">
    <property type="entry name" value="IRK_C"/>
    <property type="match status" value="1"/>
</dbReference>
<evidence type="ECO:0000256" key="12">
    <source>
        <dbReference type="RuleBase" id="RU003822"/>
    </source>
</evidence>
<dbReference type="PRINTS" id="PR01320">
    <property type="entry name" value="KIRCHANNEL"/>
</dbReference>
<dbReference type="InterPro" id="IPR016449">
    <property type="entry name" value="K_chnl_inward-rec_Kir"/>
</dbReference>
<dbReference type="PANTHER" id="PTHR11767">
    <property type="entry name" value="INWARD RECTIFIER POTASSIUM CHANNEL"/>
    <property type="match status" value="1"/>
</dbReference>
<feature type="transmembrane region" description="Helical" evidence="14">
    <location>
        <begin position="12"/>
        <end position="29"/>
    </location>
</feature>
<keyword evidence="10 12" id="KW-0407">Ion channel</keyword>
<keyword evidence="5 12" id="KW-0851">Voltage-gated channel</keyword>
<organism evidence="16">
    <name type="scientific">Oikopleura dioica</name>
    <name type="common">Tunicate</name>
    <dbReference type="NCBI Taxonomy" id="34765"/>
    <lineage>
        <taxon>Eukaryota</taxon>
        <taxon>Metazoa</taxon>
        <taxon>Chordata</taxon>
        <taxon>Tunicata</taxon>
        <taxon>Appendicularia</taxon>
        <taxon>Copelata</taxon>
        <taxon>Oikopleuridae</taxon>
        <taxon>Oikopleura</taxon>
    </lineage>
</organism>
<dbReference type="EMBL" id="FN656774">
    <property type="protein sequence ID" value="CBY41980.1"/>
    <property type="molecule type" value="Genomic_DNA"/>
</dbReference>
<dbReference type="GO" id="GO:0005242">
    <property type="term" value="F:inward rectifier potassium channel activity"/>
    <property type="evidence" value="ECO:0007669"/>
    <property type="project" value="InterPro"/>
</dbReference>
<comment type="subcellular location">
    <subcellularLocation>
        <location evidence="1 12">Membrane</location>
        <topology evidence="1 12">Multi-pass membrane protein</topology>
    </subcellularLocation>
</comment>